<organism evidence="6 7">
    <name type="scientific">Tranquillimonas rosea</name>
    <dbReference type="NCBI Taxonomy" id="641238"/>
    <lineage>
        <taxon>Bacteria</taxon>
        <taxon>Pseudomonadati</taxon>
        <taxon>Pseudomonadota</taxon>
        <taxon>Alphaproteobacteria</taxon>
        <taxon>Rhodobacterales</taxon>
        <taxon>Roseobacteraceae</taxon>
        <taxon>Tranquillimonas</taxon>
    </lineage>
</organism>
<dbReference type="STRING" id="641238.SAMN04490244_11625"/>
<comment type="similarity">
    <text evidence="1">Belongs to the SCO1/2 family.</text>
</comment>
<dbReference type="OrthoDB" id="9790194at2"/>
<keyword evidence="4" id="KW-1015">Disulfide bond</keyword>
<dbReference type="GO" id="GO:0046872">
    <property type="term" value="F:metal ion binding"/>
    <property type="evidence" value="ECO:0007669"/>
    <property type="project" value="UniProtKB-KW"/>
</dbReference>
<feature type="transmembrane region" description="Helical" evidence="5">
    <location>
        <begin position="9"/>
        <end position="28"/>
    </location>
</feature>
<keyword evidence="5" id="KW-0472">Membrane</keyword>
<dbReference type="InterPro" id="IPR003782">
    <property type="entry name" value="SCO1/SenC"/>
</dbReference>
<reference evidence="6 7" key="1">
    <citation type="submission" date="2016-10" db="EMBL/GenBank/DDBJ databases">
        <authorList>
            <person name="de Groot N.N."/>
        </authorList>
    </citation>
    <scope>NUCLEOTIDE SEQUENCE [LARGE SCALE GENOMIC DNA]</scope>
    <source>
        <strain evidence="6 7">DSM 23042</strain>
    </source>
</reference>
<keyword evidence="7" id="KW-1185">Reference proteome</keyword>
<evidence type="ECO:0000313" key="7">
    <source>
        <dbReference type="Proteomes" id="UP000198885"/>
    </source>
</evidence>
<dbReference type="EMBL" id="FOGU01000016">
    <property type="protein sequence ID" value="SES39766.1"/>
    <property type="molecule type" value="Genomic_DNA"/>
</dbReference>
<evidence type="ECO:0000256" key="5">
    <source>
        <dbReference type="SAM" id="Phobius"/>
    </source>
</evidence>
<gene>
    <name evidence="6" type="ORF">SAMN04490244_11625</name>
</gene>
<feature type="binding site" evidence="3">
    <location>
        <position position="80"/>
    </location>
    <ligand>
        <name>Cu cation</name>
        <dbReference type="ChEBI" id="CHEBI:23378"/>
    </ligand>
</feature>
<sequence>MTLTFLRKVLWASVGVAALALVWLLLWADYRADRARTETEPVFRANFELTDHSGMVRTQEDFAGQWMLIFFGFANCPDICPTTLSEVAAVMDGLGENAEQVQPLFISIDPERDTPENLADYVPVFNAGILGLTGTPDQIERTAENFPIFYEKIEEASAPDGYTMSHTSHLFLFGPDADLVTTWSYGTPAEEILADLRKRITR</sequence>
<feature type="disulfide bond" description="Redox-active" evidence="4">
    <location>
        <begin position="76"/>
        <end position="80"/>
    </location>
</feature>
<keyword evidence="5" id="KW-0812">Transmembrane</keyword>
<evidence type="ECO:0000256" key="3">
    <source>
        <dbReference type="PIRSR" id="PIRSR603782-1"/>
    </source>
</evidence>
<evidence type="ECO:0000256" key="1">
    <source>
        <dbReference type="ARBA" id="ARBA00010996"/>
    </source>
</evidence>
<protein>
    <submittedName>
        <fullName evidence="6">Protein SCO1/2</fullName>
    </submittedName>
</protein>
<feature type="binding site" evidence="3">
    <location>
        <position position="76"/>
    </location>
    <ligand>
        <name>Cu cation</name>
        <dbReference type="ChEBI" id="CHEBI:23378"/>
    </ligand>
</feature>
<keyword evidence="2 3" id="KW-0186">Copper</keyword>
<name>A0A1H9X0R9_9RHOB</name>
<dbReference type="AlphaFoldDB" id="A0A1H9X0R9"/>
<dbReference type="Gene3D" id="3.40.30.10">
    <property type="entry name" value="Glutaredoxin"/>
    <property type="match status" value="1"/>
</dbReference>
<dbReference type="RefSeq" id="WP_092696157.1">
    <property type="nucleotide sequence ID" value="NZ_FOGU01000016.1"/>
</dbReference>
<dbReference type="InterPro" id="IPR036249">
    <property type="entry name" value="Thioredoxin-like_sf"/>
</dbReference>
<dbReference type="FunFam" id="3.40.30.10:FF:000013">
    <property type="entry name" value="Blast:Protein SCO1 homolog, mitochondrial"/>
    <property type="match status" value="1"/>
</dbReference>
<dbReference type="PANTHER" id="PTHR12151">
    <property type="entry name" value="ELECTRON TRANSPORT PROTIN SCO1/SENC FAMILY MEMBER"/>
    <property type="match status" value="1"/>
</dbReference>
<dbReference type="Proteomes" id="UP000198885">
    <property type="component" value="Unassembled WGS sequence"/>
</dbReference>
<dbReference type="CDD" id="cd02968">
    <property type="entry name" value="SCO"/>
    <property type="match status" value="1"/>
</dbReference>
<proteinExistence type="inferred from homology"/>
<evidence type="ECO:0000313" key="6">
    <source>
        <dbReference type="EMBL" id="SES39766.1"/>
    </source>
</evidence>
<dbReference type="Pfam" id="PF02630">
    <property type="entry name" value="SCO1-SenC"/>
    <property type="match status" value="1"/>
</dbReference>
<evidence type="ECO:0000256" key="2">
    <source>
        <dbReference type="ARBA" id="ARBA00023008"/>
    </source>
</evidence>
<keyword evidence="5" id="KW-1133">Transmembrane helix</keyword>
<keyword evidence="3" id="KW-0479">Metal-binding</keyword>
<dbReference type="PANTHER" id="PTHR12151:SF25">
    <property type="entry name" value="LINALOOL DEHYDRATASE_ISOMERASE DOMAIN-CONTAINING PROTEIN"/>
    <property type="match status" value="1"/>
</dbReference>
<evidence type="ECO:0000256" key="4">
    <source>
        <dbReference type="PIRSR" id="PIRSR603782-2"/>
    </source>
</evidence>
<feature type="binding site" evidence="3">
    <location>
        <position position="166"/>
    </location>
    <ligand>
        <name>Cu cation</name>
        <dbReference type="ChEBI" id="CHEBI:23378"/>
    </ligand>
</feature>
<dbReference type="SUPFAM" id="SSF52833">
    <property type="entry name" value="Thioredoxin-like"/>
    <property type="match status" value="1"/>
</dbReference>
<accession>A0A1H9X0R9</accession>